<dbReference type="InterPro" id="IPR051320">
    <property type="entry name" value="Viral_Replic_Matur_Polypro"/>
</dbReference>
<dbReference type="InterPro" id="IPR043502">
    <property type="entry name" value="DNA/RNA_pol_sf"/>
</dbReference>
<dbReference type="PANTHER" id="PTHR33064">
    <property type="entry name" value="POL PROTEIN"/>
    <property type="match status" value="1"/>
</dbReference>
<dbReference type="SMART" id="SM00343">
    <property type="entry name" value="ZnF_C2HC"/>
    <property type="match status" value="1"/>
</dbReference>
<dbReference type="InterPro" id="IPR043128">
    <property type="entry name" value="Rev_trsase/Diguanyl_cyclase"/>
</dbReference>
<keyword evidence="9" id="KW-0460">Magnesium</keyword>
<feature type="coiled-coil region" evidence="13">
    <location>
        <begin position="966"/>
        <end position="1033"/>
    </location>
</feature>
<dbReference type="SUPFAM" id="SSF50630">
    <property type="entry name" value="Acid proteases"/>
    <property type="match status" value="1"/>
</dbReference>
<feature type="region of interest" description="Disordered" evidence="14">
    <location>
        <begin position="1"/>
        <end position="27"/>
    </location>
</feature>
<protein>
    <recommendedName>
        <fullName evidence="1">RNA-directed DNA polymerase</fullName>
        <ecNumber evidence="1">2.7.7.49</ecNumber>
    </recommendedName>
</protein>
<evidence type="ECO:0000256" key="5">
    <source>
        <dbReference type="ARBA" id="ARBA00022722"/>
    </source>
</evidence>
<dbReference type="Pfam" id="PF22909">
    <property type="entry name" value="Caulimovir_coat_dom"/>
    <property type="match status" value="1"/>
</dbReference>
<dbReference type="PROSITE" id="PS50879">
    <property type="entry name" value="RNASE_H_1"/>
    <property type="match status" value="1"/>
</dbReference>
<dbReference type="Gene3D" id="2.40.70.10">
    <property type="entry name" value="Acid Proteases"/>
    <property type="match status" value="1"/>
</dbReference>
<keyword evidence="5" id="KW-0540">Nuclease</keyword>
<dbReference type="Pfam" id="PF00077">
    <property type="entry name" value="RVP"/>
    <property type="match status" value="1"/>
</dbReference>
<name>A0A2R4FZT6_9VIRU</name>
<evidence type="ECO:0000259" key="15">
    <source>
        <dbReference type="PROSITE" id="PS50158"/>
    </source>
</evidence>
<evidence type="ECO:0000256" key="6">
    <source>
        <dbReference type="ARBA" id="ARBA00022750"/>
    </source>
</evidence>
<evidence type="ECO:0000256" key="3">
    <source>
        <dbReference type="ARBA" id="ARBA00022679"/>
    </source>
</evidence>
<keyword evidence="12" id="KW-0479">Metal-binding</keyword>
<dbReference type="SUPFAM" id="SSF56672">
    <property type="entry name" value="DNA/RNA polymerases"/>
    <property type="match status" value="1"/>
</dbReference>
<proteinExistence type="predicted"/>
<keyword evidence="3" id="KW-0808">Transferase</keyword>
<dbReference type="InterPro" id="IPR036875">
    <property type="entry name" value="Znf_CCHC_sf"/>
</dbReference>
<keyword evidence="13" id="KW-0175">Coiled coil</keyword>
<dbReference type="GO" id="GO:0003964">
    <property type="term" value="F:RNA-directed DNA polymerase activity"/>
    <property type="evidence" value="ECO:0007669"/>
    <property type="project" value="UniProtKB-KW"/>
</dbReference>
<dbReference type="Pfam" id="PF00078">
    <property type="entry name" value="RVT_1"/>
    <property type="match status" value="1"/>
</dbReference>
<dbReference type="GO" id="GO:0004190">
    <property type="term" value="F:aspartic-type endopeptidase activity"/>
    <property type="evidence" value="ECO:0007669"/>
    <property type="project" value="UniProtKB-KW"/>
</dbReference>
<evidence type="ECO:0000313" key="18">
    <source>
        <dbReference type="EMBL" id="AVT44083.1"/>
    </source>
</evidence>
<dbReference type="InterPro" id="IPR036397">
    <property type="entry name" value="RNaseH_sf"/>
</dbReference>
<keyword evidence="11" id="KW-0233">DNA recombination</keyword>
<evidence type="ECO:0000256" key="8">
    <source>
        <dbReference type="ARBA" id="ARBA00022801"/>
    </source>
</evidence>
<evidence type="ECO:0000256" key="2">
    <source>
        <dbReference type="ARBA" id="ARBA00022670"/>
    </source>
</evidence>
<sequence>MANRGRVTGRSGSTTTTEPGQPLVEDQIRDYRRAQRARYEAQRVARSLGNIGRTIVGRQPREHTLALLMDPDVELQRSMSERARTVPAEVLYMTRRDDIHHRVYHHRSEERMLVLANDQQDRTFIVRESYEALERAGFEYVHLGVMQVRFQILHRRFAGTLAFIVFRDTRWHEDDTSIIAAMEVDLAEGNQLVYVIPDIMMTIKDFYRHIQISIRTKGYDSWQGGEANILITRSITARLSNTPNVGFAYRIEQVAEYLRSKGVKAINATKRSARQFQGGEWLLRPSQVVVPMQPSSLTTSTRYDGNISIRFGDYEASSSSKPPVYNEHDDEMDDEHLVAFLDVDEEEEDPWLALERELGYDADYEVADTTSEALVGDEEVIQTFLSQVQDLTSPSNSDSETESIAESVRSLNIAALEYPDTKAINEVIGMSSVTSDYRPPALDYRPADVDMAGPSGYAPSTSASGYKEGERSFGFRGGFRWKNPSENFQLPSAQQQTGAIFIMPPNFDPKVFERWESVVLNFLADKNFPTAEDKLIYIENMLGEMEKITFQTWRMAYEAEYTAMKGQALGNNGTQNILSQIRRIFYLEDPKSGTTLTQDAAYKAIKSLVCNDFNGEAVKRYMLSYFDLAARSGRMWTSQELSDEFFTKLPDGLRDRAAEAFKKKFPGNSIGVPARITFLQNYLEEACREDAYQRSIKNLNFCKEFPIPGYYHKKPTKKYGLRKTTTYRGKPHKTHVRIDKSKHLKNRKCKCYACGEEGHFARDCRNPRKIMDRVNVLEDLELKDGMEVVSVGENEDDLSDVYSLSEGETGGIEEIYALEDELEPEQLLIGKPNTWRTQIRVSRKEFHCLHEWDFTKTEQADCRACGLKARSGGRMDCGKCGIIICCLCSQYCYDVTIPRDQNQLAYASPNWREIALRQQEIIRDLEAEKRALIEEVNMSLDKIKQYKAKGLTEIIEETPEETAKEIERLEAEKALLAELLEKEQAKNKMKIGELEAEKALLAELLEREQAKCKALEEAQLKKTTENALFLEEEESKVFSYERLRAGPRYNGLYNLKIGLEINGVMTRLNAIPDTGATICVVRSSRIPANCLEETSMNYTIKGVNSITKTNQVLKGGKIWIGEQYYRIPRTMALEVALSEGIDMIIGCNFIRSLEGGVRIEGDKITFYKLTTHIDTSKEAFTVASIEELDLNEDEYYDIALMDEEKGYINREIVDSQLFRSLKEAGYIGEEPLKHWSQNQIKCRLEIKNPDMVIEDRPLKHVTPKLKEDMQKHIDQLLKLKVIRPSASKHRTTAMLVESGTEVDPKTGLEKKGKQRLVFNYKRLNDNTEKDQYSLPGINTIIQRIGRSKIYSKFDLKSGFHQVAMEAESIPWTAFWAIDGLYEWLVMPFGLKNAPAVFQRKMDSCFRGTEEFIAVYIDDILVFSETPQQHVQHLRKFLEIVKKNGLVLSPTKMKIGVSQIDFLGATIGQSRIKLQPHIIKKVTEFQEEKLNDTKGLRQFLGILNYARNYIPNLGKTLGPLYSKISPKGEKRMNKQDWALVQQIKKQVANLPEMELPRRDAVVVLETDGCMDGWGGICKWKMPGATKASEKVCAYASGRFPTVKSTIDAEIQAVINSLDKFKIYYLDKKALTIRTDCQAIVSFYAKIAQNKPSRVRWLTFSDFITGLGVVVTFEHIDGKDNVLADTLSRLVVMFLQEDKYDDLIQKALKHIKVEEEAYMLAWPCPKPNLLCSCGKPAKTWISRTSRNPGRAFVACAEQRCHAWWWDDLLEDWVDRAMEMKDRWLRPYDGYDPSYDYPCHDAQDSLDTKDIASDD</sequence>
<evidence type="ECO:0000259" key="17">
    <source>
        <dbReference type="PROSITE" id="PS50879"/>
    </source>
</evidence>
<dbReference type="InterPro" id="IPR000477">
    <property type="entry name" value="RT_dom"/>
</dbReference>
<dbReference type="PANTHER" id="PTHR33064:SF37">
    <property type="entry name" value="RIBONUCLEASE H"/>
    <property type="match status" value="1"/>
</dbReference>
<dbReference type="GO" id="GO:0006508">
    <property type="term" value="P:proteolysis"/>
    <property type="evidence" value="ECO:0007669"/>
    <property type="project" value="UniProtKB-KW"/>
</dbReference>
<dbReference type="Gene3D" id="3.10.10.10">
    <property type="entry name" value="HIV Type 1 Reverse Transcriptase, subunit A, domain 1"/>
    <property type="match status" value="1"/>
</dbReference>
<reference evidence="18" key="1">
    <citation type="submission" date="2017-04" db="EMBL/GenBank/DDBJ databases">
        <authorList>
            <person name="Afonso C.L."/>
            <person name="Miller P.J."/>
            <person name="Scott M.A."/>
            <person name="Spackman E."/>
            <person name="Goraichik I."/>
            <person name="Dimitrov K.M."/>
            <person name="Suarez D.L."/>
            <person name="Swayne D.E."/>
        </authorList>
    </citation>
    <scope>NUCLEOTIDE SEQUENCE</scope>
    <source>
        <strain evidence="18">Fujian</strain>
    </source>
</reference>
<keyword evidence="7" id="KW-0255">Endonuclease</keyword>
<evidence type="ECO:0000256" key="11">
    <source>
        <dbReference type="ARBA" id="ARBA00023172"/>
    </source>
</evidence>
<keyword evidence="10" id="KW-0695">RNA-directed DNA polymerase</keyword>
<evidence type="ECO:0000256" key="9">
    <source>
        <dbReference type="ARBA" id="ARBA00022842"/>
    </source>
</evidence>
<evidence type="ECO:0000256" key="12">
    <source>
        <dbReference type="PROSITE-ProRule" id="PRU00047"/>
    </source>
</evidence>
<evidence type="ECO:0000256" key="10">
    <source>
        <dbReference type="ARBA" id="ARBA00022918"/>
    </source>
</evidence>
<keyword evidence="4" id="KW-0548">Nucleotidyltransferase</keyword>
<dbReference type="InterPro" id="IPR002156">
    <property type="entry name" value="RNaseH_domain"/>
</dbReference>
<evidence type="ECO:0000256" key="13">
    <source>
        <dbReference type="SAM" id="Coils"/>
    </source>
</evidence>
<dbReference type="EC" id="2.7.7.49" evidence="1"/>
<keyword evidence="2" id="KW-0645">Protease</keyword>
<feature type="domain" description="CCHC-type" evidence="15">
    <location>
        <begin position="750"/>
        <end position="766"/>
    </location>
</feature>
<keyword evidence="8" id="KW-0378">Hydrolase</keyword>
<dbReference type="EMBL" id="KY971493">
    <property type="protein sequence ID" value="AVT44083.1"/>
    <property type="molecule type" value="Genomic_DNA"/>
</dbReference>
<feature type="compositionally biased region" description="Low complexity" evidence="14">
    <location>
        <begin position="1"/>
        <end position="17"/>
    </location>
</feature>
<evidence type="ECO:0000256" key="14">
    <source>
        <dbReference type="SAM" id="MobiDB-lite"/>
    </source>
</evidence>
<evidence type="ECO:0000256" key="4">
    <source>
        <dbReference type="ARBA" id="ARBA00022695"/>
    </source>
</evidence>
<dbReference type="Pfam" id="PF00098">
    <property type="entry name" value="zf-CCHC"/>
    <property type="match status" value="1"/>
</dbReference>
<feature type="domain" description="Reverse transcriptase" evidence="16">
    <location>
        <begin position="1276"/>
        <end position="1466"/>
    </location>
</feature>
<dbReference type="GO" id="GO:0008270">
    <property type="term" value="F:zinc ion binding"/>
    <property type="evidence" value="ECO:0007669"/>
    <property type="project" value="UniProtKB-KW"/>
</dbReference>
<keyword evidence="6" id="KW-0064">Aspartyl protease</keyword>
<dbReference type="InterPro" id="IPR018061">
    <property type="entry name" value="Retropepsins"/>
</dbReference>
<dbReference type="PROSITE" id="PS50158">
    <property type="entry name" value="ZF_CCHC"/>
    <property type="match status" value="1"/>
</dbReference>
<evidence type="ECO:0000259" key="16">
    <source>
        <dbReference type="PROSITE" id="PS50878"/>
    </source>
</evidence>
<dbReference type="GO" id="GO:0004523">
    <property type="term" value="F:RNA-DNA hybrid ribonuclease activity"/>
    <property type="evidence" value="ECO:0007669"/>
    <property type="project" value="InterPro"/>
</dbReference>
<evidence type="ECO:0000256" key="7">
    <source>
        <dbReference type="ARBA" id="ARBA00022759"/>
    </source>
</evidence>
<feature type="coiled-coil region" evidence="13">
    <location>
        <begin position="915"/>
        <end position="942"/>
    </location>
</feature>
<feature type="domain" description="RNase H type-1" evidence="17">
    <location>
        <begin position="1557"/>
        <end position="1691"/>
    </location>
</feature>
<dbReference type="CDD" id="cd01647">
    <property type="entry name" value="RT_LTR"/>
    <property type="match status" value="1"/>
</dbReference>
<dbReference type="GO" id="GO:0006310">
    <property type="term" value="P:DNA recombination"/>
    <property type="evidence" value="ECO:0007669"/>
    <property type="project" value="UniProtKB-KW"/>
</dbReference>
<dbReference type="InterPro" id="IPR041373">
    <property type="entry name" value="RT_RNaseH"/>
</dbReference>
<accession>A0A2R4FZT6</accession>
<dbReference type="Pfam" id="PF17917">
    <property type="entry name" value="RT_RNaseH"/>
    <property type="match status" value="1"/>
</dbReference>
<keyword evidence="12" id="KW-0862">Zinc</keyword>
<dbReference type="GO" id="GO:0003676">
    <property type="term" value="F:nucleic acid binding"/>
    <property type="evidence" value="ECO:0007669"/>
    <property type="project" value="InterPro"/>
</dbReference>
<keyword evidence="12" id="KW-0863">Zinc-finger</keyword>
<dbReference type="Gene3D" id="3.30.70.270">
    <property type="match status" value="2"/>
</dbReference>
<dbReference type="Gene3D" id="4.10.60.10">
    <property type="entry name" value="Zinc finger, CCHC-type"/>
    <property type="match status" value="1"/>
</dbReference>
<dbReference type="InterPro" id="IPR001878">
    <property type="entry name" value="Znf_CCHC"/>
</dbReference>
<dbReference type="PROSITE" id="PS50878">
    <property type="entry name" value="RT_POL"/>
    <property type="match status" value="1"/>
</dbReference>
<organism evidence="18">
    <name type="scientific">Canna yellow mottle virus</name>
    <dbReference type="NCBI Taxonomy" id="419782"/>
    <lineage>
        <taxon>Viruses</taxon>
        <taxon>Riboviria</taxon>
        <taxon>Pararnavirae</taxon>
        <taxon>Artverviricota</taxon>
        <taxon>Revtraviricetes</taxon>
        <taxon>Ortervirales</taxon>
        <taxon>Caulimoviridae</taxon>
        <taxon>Badnavirus</taxon>
        <taxon>Badnavirus betamaculaflavicannae</taxon>
    </lineage>
</organism>
<dbReference type="SUPFAM" id="SSF57756">
    <property type="entry name" value="Retrovirus zinc finger-like domains"/>
    <property type="match status" value="1"/>
</dbReference>
<evidence type="ECO:0000256" key="1">
    <source>
        <dbReference type="ARBA" id="ARBA00012493"/>
    </source>
</evidence>
<dbReference type="InterPro" id="IPR021109">
    <property type="entry name" value="Peptidase_aspartic_dom_sf"/>
</dbReference>
<dbReference type="Gene3D" id="3.30.420.10">
    <property type="entry name" value="Ribonuclease H-like superfamily/Ribonuclease H"/>
    <property type="match status" value="1"/>
</dbReference>